<evidence type="ECO:0000313" key="3">
    <source>
        <dbReference type="Proteomes" id="UP000233742"/>
    </source>
</evidence>
<keyword evidence="3" id="KW-1185">Reference proteome</keyword>
<evidence type="ECO:0000313" key="2">
    <source>
        <dbReference type="EMBL" id="AUH32878.1"/>
    </source>
</evidence>
<gene>
    <name evidence="2" type="ORF">CUV01_05280</name>
</gene>
<sequence length="128" mass="14159">MAEAIVHHSDPTLSARLALAAGPQFELHEWSGGGPGYLHVHHRDDEAWHVISGRLLFRIGTGETFEAGPGTTVHMPAGVAHDYDEIEGPSRYLMILTPRLRALIEALHASEFKDHAQVMLRYSSEIVE</sequence>
<evidence type="ECO:0000259" key="1">
    <source>
        <dbReference type="Pfam" id="PF07883"/>
    </source>
</evidence>
<dbReference type="Pfam" id="PF07883">
    <property type="entry name" value="Cupin_2"/>
    <property type="match status" value="1"/>
</dbReference>
<proteinExistence type="predicted"/>
<dbReference type="InterPro" id="IPR014710">
    <property type="entry name" value="RmlC-like_jellyroll"/>
</dbReference>
<dbReference type="Proteomes" id="UP000233742">
    <property type="component" value="Chromosome"/>
</dbReference>
<dbReference type="InterPro" id="IPR013096">
    <property type="entry name" value="Cupin_2"/>
</dbReference>
<dbReference type="EMBL" id="CP025408">
    <property type="protein sequence ID" value="AUH32878.1"/>
    <property type="molecule type" value="Genomic_DNA"/>
</dbReference>
<organism evidence="2 3">
    <name type="scientific">Paracoccus tegillarcae</name>
    <dbReference type="NCBI Taxonomy" id="1529068"/>
    <lineage>
        <taxon>Bacteria</taxon>
        <taxon>Pseudomonadati</taxon>
        <taxon>Pseudomonadota</taxon>
        <taxon>Alphaproteobacteria</taxon>
        <taxon>Rhodobacterales</taxon>
        <taxon>Paracoccaceae</taxon>
        <taxon>Paracoccus</taxon>
    </lineage>
</organism>
<name>A0A2K9ED59_9RHOB</name>
<dbReference type="AlphaFoldDB" id="A0A2K9ED59"/>
<accession>A0A2K9ED59</accession>
<feature type="domain" description="Cupin type-2" evidence="1">
    <location>
        <begin position="33"/>
        <end position="95"/>
    </location>
</feature>
<dbReference type="InterPro" id="IPR011051">
    <property type="entry name" value="RmlC_Cupin_sf"/>
</dbReference>
<reference evidence="2 3" key="1">
    <citation type="submission" date="2017-12" db="EMBL/GenBank/DDBJ databases">
        <authorList>
            <person name="Hurst M.R.H."/>
        </authorList>
    </citation>
    <scope>NUCLEOTIDE SEQUENCE [LARGE SCALE GENOMIC DNA]</scope>
    <source>
        <strain evidence="2 3">BM15</strain>
    </source>
</reference>
<dbReference type="OrthoDB" id="9798709at2"/>
<dbReference type="SUPFAM" id="SSF51182">
    <property type="entry name" value="RmlC-like cupins"/>
    <property type="match status" value="1"/>
</dbReference>
<dbReference type="Gene3D" id="2.60.120.10">
    <property type="entry name" value="Jelly Rolls"/>
    <property type="match status" value="1"/>
</dbReference>
<dbReference type="RefSeq" id="WP_101459552.1">
    <property type="nucleotide sequence ID" value="NZ_CP025408.1"/>
</dbReference>
<dbReference type="KEGG" id="paro:CUV01_05280"/>
<protein>
    <recommendedName>
        <fullName evidence="1">Cupin type-2 domain-containing protein</fullName>
    </recommendedName>
</protein>